<sequence length="189" mass="22155">MLYREDALRIVISTLDRYGVEIGQRDLPKPERIDYNVIASGLCRCARDPDGTWEEGLKEAHQDRKKYRKLAEYFEEAFDFYSDQLHKGVPRTDREKKVWSDKLDELIQLKRHAQHFAKAELPPLPNARPTKWVSLFAEQTFREALRSQTSTWKAAAIIADMLIAAEIDTREHNKIKRSIYDKLSRVPVR</sequence>
<accession>A0A5B8R9F5</accession>
<evidence type="ECO:0000313" key="1">
    <source>
        <dbReference type="EMBL" id="QEA05370.1"/>
    </source>
</evidence>
<reference evidence="1" key="1">
    <citation type="submission" date="2019-06" db="EMBL/GenBank/DDBJ databases">
        <authorList>
            <person name="Murdoch R.W."/>
            <person name="Fathepure B."/>
        </authorList>
    </citation>
    <scope>NUCLEOTIDE SEQUENCE</scope>
</reference>
<organism evidence="1">
    <name type="scientific">uncultured organism</name>
    <dbReference type="NCBI Taxonomy" id="155900"/>
    <lineage>
        <taxon>unclassified sequences</taxon>
        <taxon>environmental samples</taxon>
    </lineage>
</organism>
<protein>
    <submittedName>
        <fullName evidence="1">Uncharacterized protein</fullName>
    </submittedName>
</protein>
<gene>
    <name evidence="1" type="ORF">KBTEX_01691</name>
</gene>
<proteinExistence type="predicted"/>
<dbReference type="AlphaFoldDB" id="A0A5B8R9F5"/>
<dbReference type="EMBL" id="MN079100">
    <property type="protein sequence ID" value="QEA05370.1"/>
    <property type="molecule type" value="Genomic_DNA"/>
</dbReference>
<name>A0A5B8R9F5_9ZZZZ</name>